<keyword evidence="5" id="KW-0472">Membrane</keyword>
<keyword evidence="7" id="KW-1185">Reference proteome</keyword>
<dbReference type="EMBL" id="CP022129">
    <property type="protein sequence ID" value="ASF46933.1"/>
    <property type="molecule type" value="Genomic_DNA"/>
</dbReference>
<name>A0A1Z4C088_9GAMM</name>
<reference evidence="6 7" key="1">
    <citation type="submission" date="2017-06" db="EMBL/GenBank/DDBJ databases">
        <title>Genome Sequencing of the methanotroph Methylovulum psychrotolerants str. HV10-M2 isolated from a high-altitude environment.</title>
        <authorList>
            <person name="Mateos-Rivera A."/>
        </authorList>
    </citation>
    <scope>NUCLEOTIDE SEQUENCE [LARGE SCALE GENOMIC DNA]</scope>
    <source>
        <strain evidence="6 7">HV10_M2</strain>
    </source>
</reference>
<gene>
    <name evidence="6" type="ORF">CEK71_13110</name>
</gene>
<keyword evidence="4" id="KW-0862">Zinc</keyword>
<dbReference type="Proteomes" id="UP000197019">
    <property type="component" value="Chromosome"/>
</dbReference>
<keyword evidence="2" id="KW-1003">Cell membrane</keyword>
<keyword evidence="3" id="KW-0479">Metal-binding</keyword>
<evidence type="ECO:0000256" key="1">
    <source>
        <dbReference type="ARBA" id="ARBA00022448"/>
    </source>
</evidence>
<evidence type="ECO:0000256" key="3">
    <source>
        <dbReference type="ARBA" id="ARBA00022723"/>
    </source>
</evidence>
<dbReference type="OrthoDB" id="9805101at2"/>
<evidence type="ECO:0000256" key="4">
    <source>
        <dbReference type="ARBA" id="ARBA00022833"/>
    </source>
</evidence>
<organism evidence="6 7">
    <name type="scientific">Methylovulum psychrotolerans</name>
    <dbReference type="NCBI Taxonomy" id="1704499"/>
    <lineage>
        <taxon>Bacteria</taxon>
        <taxon>Pseudomonadati</taxon>
        <taxon>Pseudomonadota</taxon>
        <taxon>Gammaproteobacteria</taxon>
        <taxon>Methylococcales</taxon>
        <taxon>Methylococcaceae</taxon>
        <taxon>Methylovulum</taxon>
    </lineage>
</organism>
<dbReference type="PANTHER" id="PTHR38344:SF1">
    <property type="entry name" value="INORGANIC CARBON TRANSPORTER SUBUNIT DABA-RELATED"/>
    <property type="match status" value="1"/>
</dbReference>
<sequence>MRTPSPNDAAHVQALLHALAATAALPSGDTLPEARYRELYWQGRITDDDLAAAFGTDLGCQTAPLSASAPTRQAVCRIALLFDLSALNPCQLAWHIEERAAFRHIQADVPAAVRRQLLAAEPEAPMLQALWAALVEMLEIPDGATDPDTRDEGAGGFIHTELRQLADTELTRLLATLGSAASLRDVVQALSGTDLKTLVDGHLRQICTALAAAPSAWGAHGQVADGYGTWRLLARQDAGLFLQQLPDWQDIIAQLPDTAITAIVWQLHSLDIPPGQWAAYLRHLSQELPLLPGLNPASATVLADTLAIRLTLDRLWLNQVCHDLWKIEANAHALQSYFQKNLSEFWVRLHLYQGGLPEYLSQQAEALIIRSGSERQCRPDWQHLADVLVLRQRRLARSPAPGDSVWRLFRLCQHLGLTARQVLDWPKTDLLELLALLDALPLSVRARLWQAADRHHYQQALATQPNLPCTALAPLHIIHSANYANGLLATLIRPAAASSTLLGRAGLAHGIGRYLSAMLAAPLVLAQLLAECLGVLPNPLLSVSTEADIDRLAQWLTAQGLAQTTANKILLLTANADSPEETHRLKLLVTQLNRLETRHLLQARGIFLSADTWFLVASYDTMTGLLAWHGLETLASLV</sequence>
<dbReference type="KEGG" id="mpsy:CEK71_13110"/>
<evidence type="ECO:0000313" key="7">
    <source>
        <dbReference type="Proteomes" id="UP000197019"/>
    </source>
</evidence>
<protein>
    <submittedName>
        <fullName evidence="6">Uncharacterized protein</fullName>
    </submittedName>
</protein>
<dbReference type="RefSeq" id="WP_088619805.1">
    <property type="nucleotide sequence ID" value="NZ_CP022129.1"/>
</dbReference>
<dbReference type="InterPro" id="IPR018752">
    <property type="entry name" value="DabA"/>
</dbReference>
<keyword evidence="1" id="KW-0813">Transport</keyword>
<dbReference type="AlphaFoldDB" id="A0A1Z4C088"/>
<evidence type="ECO:0000256" key="2">
    <source>
        <dbReference type="ARBA" id="ARBA00022475"/>
    </source>
</evidence>
<evidence type="ECO:0000313" key="6">
    <source>
        <dbReference type="EMBL" id="ASF46933.1"/>
    </source>
</evidence>
<dbReference type="Pfam" id="PF10070">
    <property type="entry name" value="DabA"/>
    <property type="match status" value="1"/>
</dbReference>
<accession>A0A1Z4C088</accession>
<dbReference type="GO" id="GO:0046872">
    <property type="term" value="F:metal ion binding"/>
    <property type="evidence" value="ECO:0007669"/>
    <property type="project" value="UniProtKB-KW"/>
</dbReference>
<dbReference type="PANTHER" id="PTHR38344">
    <property type="entry name" value="UPF0753 PROTEIN AQ_863"/>
    <property type="match status" value="1"/>
</dbReference>
<evidence type="ECO:0000256" key="5">
    <source>
        <dbReference type="ARBA" id="ARBA00023136"/>
    </source>
</evidence>
<proteinExistence type="predicted"/>